<evidence type="ECO:0008006" key="3">
    <source>
        <dbReference type="Google" id="ProtNLM"/>
    </source>
</evidence>
<name>A0A9N7V902_PLEPL</name>
<sequence length="115" mass="12752">MVNGVQGPTASYSQLQCKEPSDFRHLAQRRRSAPSLVFGKALGMPWSPIRDILVRGRYRVDGVTCRTTDPDVPVGDSHRGGSGKRAMTKTGFTILQSKQVVLVVYTSLVERFRDT</sequence>
<protein>
    <recommendedName>
        <fullName evidence="3">RNA-binding S4 domain-containing protein</fullName>
    </recommendedName>
</protein>
<organism evidence="1 2">
    <name type="scientific">Pleuronectes platessa</name>
    <name type="common">European plaice</name>
    <dbReference type="NCBI Taxonomy" id="8262"/>
    <lineage>
        <taxon>Eukaryota</taxon>
        <taxon>Metazoa</taxon>
        <taxon>Chordata</taxon>
        <taxon>Craniata</taxon>
        <taxon>Vertebrata</taxon>
        <taxon>Euteleostomi</taxon>
        <taxon>Actinopterygii</taxon>
        <taxon>Neopterygii</taxon>
        <taxon>Teleostei</taxon>
        <taxon>Neoteleostei</taxon>
        <taxon>Acanthomorphata</taxon>
        <taxon>Carangaria</taxon>
        <taxon>Pleuronectiformes</taxon>
        <taxon>Pleuronectoidei</taxon>
        <taxon>Pleuronectidae</taxon>
        <taxon>Pleuronectes</taxon>
    </lineage>
</organism>
<gene>
    <name evidence="1" type="ORF">PLEPLA_LOCUS32858</name>
</gene>
<comment type="caution">
    <text evidence="1">The sequence shown here is derived from an EMBL/GenBank/DDBJ whole genome shotgun (WGS) entry which is preliminary data.</text>
</comment>
<dbReference type="Proteomes" id="UP001153269">
    <property type="component" value="Unassembled WGS sequence"/>
</dbReference>
<keyword evidence="2" id="KW-1185">Reference proteome</keyword>
<evidence type="ECO:0000313" key="1">
    <source>
        <dbReference type="EMBL" id="CAB1445127.1"/>
    </source>
</evidence>
<reference evidence="1" key="1">
    <citation type="submission" date="2020-03" db="EMBL/GenBank/DDBJ databases">
        <authorList>
            <person name="Weist P."/>
        </authorList>
    </citation>
    <scope>NUCLEOTIDE SEQUENCE</scope>
</reference>
<accession>A0A9N7V902</accession>
<dbReference type="AlphaFoldDB" id="A0A9N7V902"/>
<evidence type="ECO:0000313" key="2">
    <source>
        <dbReference type="Proteomes" id="UP001153269"/>
    </source>
</evidence>
<dbReference type="EMBL" id="CADEAL010003557">
    <property type="protein sequence ID" value="CAB1445127.1"/>
    <property type="molecule type" value="Genomic_DNA"/>
</dbReference>
<proteinExistence type="predicted"/>